<sequence>MASDTTPARTQSIRTKIVVLLVVPLAALASLWAGVTVAAYGQARELYDAREFSTKAAVPAMALLSALQHERRMSIALLGDRTLDRSGLDAQRVKTDAARRAFRAAGADGGLRDGMDPDALRRLDAMIGRMAEVDALRRLVDQRGVSRAQVLEDYSALIDGVTDIFKGLSVSDGHIGEDLQNVLRLGRIRELYTRQDALITGVLSAGRWSAEELDAFERLNGAKEFMIADVLPSLDEEARGHYEEFLAGPDYARVQRLEQQLLTADEADRRPPIDLGTWHTASEIVITRLADLEAHVVEHTNDRAEAIELRIYGQLAAAAGLGLIAMIAATALAWRIGRRVIGESRRVSRSVAAFTDEYLPALTGRVQRGEPIDPDVRLPRQNLQVTEIARINEAFLAAARAVVEAVARESRTRQAVNEVFVTLARRNQALVHRQLSLLDTMERRTEDPDELADLFRLDHLATRMRRHAEGLVILAGKTAGRTWRSPVPLVDVVRGAVAEVEDYPRVSVLSMPAAALAGNAVADTIHLLAELIENATLFSPPGSPVRITGQLVPNGFVVEIEDRGLGLKAETLEELNRRLADPPEFDLSDLGRLGLFVVARLAERHDIKVSLRPSPYGGTTAIVLVPADLIVESPSGGLPPAELRAQLPGPTPARVPAAAEGPSAATGPQRAVQTVTPVRAVADPEEPSRPRADDDRRADLPDELPRRRRSGRGRTAPERSEDAAAPSSGGVGGRLPTGGRAPERSEDAAAPSSGGVGGRLPTGGRAPERSEDAAANGADGSAEAADRAGAAEPTRAGAHRAPVEMTPDGLPRRRRQENLAPRLRDETGPQPVVSGGARRAVGPDEDGLAAVRARMAAMQRGWQRGRAEAEEGQGTQEDGQ</sequence>
<comment type="catalytic activity">
    <reaction evidence="1">
        <text>ATP + protein L-histidine = ADP + protein N-phospho-L-histidine.</text>
        <dbReference type="EC" id="2.7.13.3"/>
    </reaction>
</comment>
<dbReference type="SMART" id="SM00387">
    <property type="entry name" value="HATPase_c"/>
    <property type="match status" value="1"/>
</dbReference>
<evidence type="ECO:0000256" key="1">
    <source>
        <dbReference type="ARBA" id="ARBA00000085"/>
    </source>
</evidence>
<feature type="compositionally biased region" description="Basic and acidic residues" evidence="6">
    <location>
        <begin position="686"/>
        <end position="705"/>
    </location>
</feature>
<dbReference type="Gene3D" id="3.30.565.10">
    <property type="entry name" value="Histidine kinase-like ATPase, C-terminal domain"/>
    <property type="match status" value="1"/>
</dbReference>
<dbReference type="AlphaFoldDB" id="A0A7W3RBG4"/>
<keyword evidence="5 8" id="KW-0418">Kinase</keyword>
<evidence type="ECO:0000313" key="9">
    <source>
        <dbReference type="Proteomes" id="UP000539313"/>
    </source>
</evidence>
<dbReference type="Proteomes" id="UP000539313">
    <property type="component" value="Unassembled WGS sequence"/>
</dbReference>
<accession>A0A7W3RBG4</accession>
<feature type="compositionally biased region" description="Low complexity" evidence="6">
    <location>
        <begin position="773"/>
        <end position="796"/>
    </location>
</feature>
<keyword evidence="3" id="KW-0597">Phosphoprotein</keyword>
<dbReference type="PANTHER" id="PTHR45436">
    <property type="entry name" value="SENSOR HISTIDINE KINASE YKOH"/>
    <property type="match status" value="1"/>
</dbReference>
<reference evidence="8 9" key="1">
    <citation type="submission" date="2020-08" db="EMBL/GenBank/DDBJ databases">
        <title>Sequencing the genomes of 1000 actinobacteria strains.</title>
        <authorList>
            <person name="Klenk H.-P."/>
        </authorList>
    </citation>
    <scope>NUCLEOTIDE SEQUENCE [LARGE SCALE GENOMIC DNA]</scope>
    <source>
        <strain evidence="8 9">DSM 45823</strain>
    </source>
</reference>
<dbReference type="InterPro" id="IPR003594">
    <property type="entry name" value="HATPase_dom"/>
</dbReference>
<dbReference type="PANTHER" id="PTHR45436:SF5">
    <property type="entry name" value="SENSOR HISTIDINE KINASE TRCS"/>
    <property type="match status" value="1"/>
</dbReference>
<dbReference type="Pfam" id="PF02518">
    <property type="entry name" value="HATPase_c"/>
    <property type="match status" value="1"/>
</dbReference>
<evidence type="ECO:0000256" key="6">
    <source>
        <dbReference type="SAM" id="MobiDB-lite"/>
    </source>
</evidence>
<dbReference type="GO" id="GO:0004673">
    <property type="term" value="F:protein histidine kinase activity"/>
    <property type="evidence" value="ECO:0007669"/>
    <property type="project" value="UniProtKB-EC"/>
</dbReference>
<dbReference type="RefSeq" id="WP_182708015.1">
    <property type="nucleotide sequence ID" value="NZ_JACJII010000001.1"/>
</dbReference>
<dbReference type="InterPro" id="IPR036890">
    <property type="entry name" value="HATPase_C_sf"/>
</dbReference>
<organism evidence="8 9">
    <name type="scientific">Thermomonospora cellulosilytica</name>
    <dbReference type="NCBI Taxonomy" id="1411118"/>
    <lineage>
        <taxon>Bacteria</taxon>
        <taxon>Bacillati</taxon>
        <taxon>Actinomycetota</taxon>
        <taxon>Actinomycetes</taxon>
        <taxon>Streptosporangiales</taxon>
        <taxon>Thermomonosporaceae</taxon>
        <taxon>Thermomonospora</taxon>
    </lineage>
</organism>
<evidence type="ECO:0000313" key="8">
    <source>
        <dbReference type="EMBL" id="MBA9007438.1"/>
    </source>
</evidence>
<dbReference type="PROSITE" id="PS50906">
    <property type="entry name" value="NIT"/>
    <property type="match status" value="1"/>
</dbReference>
<dbReference type="EMBL" id="JACJII010000001">
    <property type="protein sequence ID" value="MBA9007438.1"/>
    <property type="molecule type" value="Genomic_DNA"/>
</dbReference>
<name>A0A7W3RBG4_9ACTN</name>
<keyword evidence="4" id="KW-0808">Transferase</keyword>
<evidence type="ECO:0000256" key="4">
    <source>
        <dbReference type="ARBA" id="ARBA00022679"/>
    </source>
</evidence>
<dbReference type="InterPro" id="IPR013587">
    <property type="entry name" value="Nitrate/nitrite_sensing"/>
</dbReference>
<feature type="region of interest" description="Disordered" evidence="6">
    <location>
        <begin position="861"/>
        <end position="880"/>
    </location>
</feature>
<gene>
    <name evidence="8" type="ORF">HNR21_006320</name>
</gene>
<evidence type="ECO:0000256" key="2">
    <source>
        <dbReference type="ARBA" id="ARBA00012438"/>
    </source>
</evidence>
<feature type="domain" description="NIT" evidence="7">
    <location>
        <begin position="58"/>
        <end position="307"/>
    </location>
</feature>
<dbReference type="SUPFAM" id="SSF55874">
    <property type="entry name" value="ATPase domain of HSP90 chaperone/DNA topoisomerase II/histidine kinase"/>
    <property type="match status" value="1"/>
</dbReference>
<proteinExistence type="predicted"/>
<feature type="region of interest" description="Disordered" evidence="6">
    <location>
        <begin position="640"/>
        <end position="845"/>
    </location>
</feature>
<dbReference type="InterPro" id="IPR050428">
    <property type="entry name" value="TCS_sensor_his_kinase"/>
</dbReference>
<dbReference type="EC" id="2.7.13.3" evidence="2"/>
<comment type="caution">
    <text evidence="8">The sequence shown here is derived from an EMBL/GenBank/DDBJ whole genome shotgun (WGS) entry which is preliminary data.</text>
</comment>
<protein>
    <recommendedName>
        <fullName evidence="2">histidine kinase</fullName>
        <ecNumber evidence="2">2.7.13.3</ecNumber>
    </recommendedName>
</protein>
<evidence type="ECO:0000256" key="5">
    <source>
        <dbReference type="ARBA" id="ARBA00022777"/>
    </source>
</evidence>
<dbReference type="Pfam" id="PF08376">
    <property type="entry name" value="NIT"/>
    <property type="match status" value="1"/>
</dbReference>
<keyword evidence="9" id="KW-1185">Reference proteome</keyword>
<dbReference type="GO" id="GO:0000160">
    <property type="term" value="P:phosphorelay signal transduction system"/>
    <property type="evidence" value="ECO:0007669"/>
    <property type="project" value="TreeGrafter"/>
</dbReference>
<evidence type="ECO:0000256" key="3">
    <source>
        <dbReference type="ARBA" id="ARBA00022553"/>
    </source>
</evidence>
<dbReference type="GO" id="GO:0005886">
    <property type="term" value="C:plasma membrane"/>
    <property type="evidence" value="ECO:0007669"/>
    <property type="project" value="TreeGrafter"/>
</dbReference>
<evidence type="ECO:0000259" key="7">
    <source>
        <dbReference type="PROSITE" id="PS50906"/>
    </source>
</evidence>
<dbReference type="InterPro" id="IPR010910">
    <property type="entry name" value="Nitrate/nitrite_sensing_bac"/>
</dbReference>